<evidence type="ECO:0000256" key="6">
    <source>
        <dbReference type="ARBA" id="ARBA00056216"/>
    </source>
</evidence>
<dbReference type="Proteomes" id="UP000613580">
    <property type="component" value="Unassembled WGS sequence"/>
</dbReference>
<evidence type="ECO:0000256" key="3">
    <source>
        <dbReference type="ARBA" id="ARBA00022517"/>
    </source>
</evidence>
<dbReference type="InterPro" id="IPR042239">
    <property type="entry name" value="Nop_C"/>
</dbReference>
<comment type="subcellular location">
    <subcellularLocation>
        <location evidence="1">Nucleus</location>
        <location evidence="1">Nucleolus</location>
    </subcellularLocation>
</comment>
<sequence>MPITHALFECSSGYAIFAVKLTDDIGSRTAAVQGSISDLAKFNKIVELVSFLPFKSAAQALENANDISEGILNDHLKSVLELSLSKASKKSPVLLAVSDSNLGKSIKDALNITCEVSEEAQEVIRGIRLHAPHLLRGLQDGDLTKAQLGLGHSYSRSKLKFNVNRVDNMIIQAIALLDQLDKDVNLFSMRMREWYGYHFPELVRIVPDNAQYAQVALLIGDKDKLDEDKLPAIAALLEDDMTRAQNILDAARGSMGSSLSDIDMLNISSFATRVVSITEYRKSLVAYLSEKMNVVAPSLTALLGERIGARLISHAGSLTNLSKYPASTVQILGAEKALFRALKTKGNTPKARFLCSLYGLLYHSTFIGRAGPKHKGRISRFLANKCSIASRIDCYSDNPTPKFGEALREQVEERLNFFETGAPPSKNADAMRKVLNDLALDDGDDDDDVDMPFTTLEASPKKEKDKKKEKSEKKKSKRKSDEMEVDEDEPATKKVKLSKEEKKALKKAAKAEGKEGKKKEKKVAA</sequence>
<dbReference type="SUPFAM" id="SSF89124">
    <property type="entry name" value="Nop domain"/>
    <property type="match status" value="1"/>
</dbReference>
<dbReference type="PANTHER" id="PTHR10894:SF0">
    <property type="entry name" value="NUCLEOLAR PROTEIN 56"/>
    <property type="match status" value="1"/>
</dbReference>
<keyword evidence="4" id="KW-0539">Nucleus</keyword>
<evidence type="ECO:0000256" key="5">
    <source>
        <dbReference type="ARBA" id="ARBA00040742"/>
    </source>
</evidence>
<dbReference type="GO" id="GO:0031428">
    <property type="term" value="C:box C/D methylation guide snoRNP complex"/>
    <property type="evidence" value="ECO:0007669"/>
    <property type="project" value="InterPro"/>
</dbReference>
<dbReference type="EMBL" id="JACAZE010000001">
    <property type="protein sequence ID" value="KAF7322756.1"/>
    <property type="molecule type" value="Genomic_DNA"/>
</dbReference>
<evidence type="ECO:0000313" key="10">
    <source>
        <dbReference type="Proteomes" id="UP000613580"/>
    </source>
</evidence>
<comment type="similarity">
    <text evidence="2">Belongs to the NOP5/NOP56 family.</text>
</comment>
<dbReference type="InterPro" id="IPR036070">
    <property type="entry name" value="Nop_dom_sf"/>
</dbReference>
<dbReference type="SMART" id="SM00931">
    <property type="entry name" value="NOSIC"/>
    <property type="match status" value="1"/>
</dbReference>
<dbReference type="Pfam" id="PF08156">
    <property type="entry name" value="NOP5NT"/>
    <property type="match status" value="1"/>
</dbReference>
<comment type="caution">
    <text evidence="9">The sequence shown here is derived from an EMBL/GenBank/DDBJ whole genome shotgun (WGS) entry which is preliminary data.</text>
</comment>
<organism evidence="9 10">
    <name type="scientific">Mycena chlorophos</name>
    <name type="common">Agaric fungus</name>
    <name type="synonym">Agaricus chlorophos</name>
    <dbReference type="NCBI Taxonomy" id="658473"/>
    <lineage>
        <taxon>Eukaryota</taxon>
        <taxon>Fungi</taxon>
        <taxon>Dikarya</taxon>
        <taxon>Basidiomycota</taxon>
        <taxon>Agaricomycotina</taxon>
        <taxon>Agaricomycetes</taxon>
        <taxon>Agaricomycetidae</taxon>
        <taxon>Agaricales</taxon>
        <taxon>Marasmiineae</taxon>
        <taxon>Mycenaceae</taxon>
        <taxon>Mycena</taxon>
    </lineage>
</organism>
<dbReference type="PANTHER" id="PTHR10894">
    <property type="entry name" value="NUCLEOLAR PROTEIN 5 NUCLEOLAR PROTEIN NOP5 NOP58"/>
    <property type="match status" value="1"/>
</dbReference>
<dbReference type="GO" id="GO:0042254">
    <property type="term" value="P:ribosome biogenesis"/>
    <property type="evidence" value="ECO:0007669"/>
    <property type="project" value="UniProtKB-KW"/>
</dbReference>
<dbReference type="GO" id="GO:0032040">
    <property type="term" value="C:small-subunit processome"/>
    <property type="evidence" value="ECO:0007669"/>
    <property type="project" value="InterPro"/>
</dbReference>
<dbReference type="FunFam" id="1.10.246.90:FF:000001">
    <property type="entry name" value="Nucleolar protein 56"/>
    <property type="match status" value="1"/>
</dbReference>
<feature type="compositionally biased region" description="Basic and acidic residues" evidence="7">
    <location>
        <begin position="497"/>
        <end position="525"/>
    </location>
</feature>
<accession>A0A8H6WML5</accession>
<gene>
    <name evidence="9" type="ORF">HMN09_00054600</name>
</gene>
<feature type="region of interest" description="Disordered" evidence="7">
    <location>
        <begin position="445"/>
        <end position="525"/>
    </location>
</feature>
<dbReference type="GO" id="GO:0030515">
    <property type="term" value="F:snoRNA binding"/>
    <property type="evidence" value="ECO:0007669"/>
    <property type="project" value="InterPro"/>
</dbReference>
<comment type="function">
    <text evidence="6">Required for 60S ribosomal subunit synthesis.</text>
</comment>
<dbReference type="InterPro" id="IPR045056">
    <property type="entry name" value="Nop56/Nop58"/>
</dbReference>
<dbReference type="InterPro" id="IPR012976">
    <property type="entry name" value="NOSIC"/>
</dbReference>
<feature type="compositionally biased region" description="Basic and acidic residues" evidence="7">
    <location>
        <begin position="459"/>
        <end position="472"/>
    </location>
</feature>
<evidence type="ECO:0000259" key="8">
    <source>
        <dbReference type="PROSITE" id="PS51358"/>
    </source>
</evidence>
<evidence type="ECO:0000313" key="9">
    <source>
        <dbReference type="EMBL" id="KAF7322756.1"/>
    </source>
</evidence>
<dbReference type="InterPro" id="IPR002687">
    <property type="entry name" value="Nop_dom"/>
</dbReference>
<dbReference type="Gene3D" id="1.10.246.90">
    <property type="entry name" value="Nop domain"/>
    <property type="match status" value="1"/>
</dbReference>
<reference evidence="9" key="1">
    <citation type="submission" date="2020-05" db="EMBL/GenBank/DDBJ databases">
        <title>Mycena genomes resolve the evolution of fungal bioluminescence.</title>
        <authorList>
            <person name="Tsai I.J."/>
        </authorList>
    </citation>
    <scope>NUCLEOTIDE SEQUENCE</scope>
    <source>
        <strain evidence="9">110903Hualien_Pintung</strain>
    </source>
</reference>
<name>A0A8H6WML5_MYCCL</name>
<dbReference type="FunFam" id="1.10.287.4070:FF:000002">
    <property type="entry name" value="Nucleolar protein 56"/>
    <property type="match status" value="1"/>
</dbReference>
<keyword evidence="3" id="KW-0690">Ribosome biogenesis</keyword>
<evidence type="ECO:0000256" key="7">
    <source>
        <dbReference type="SAM" id="MobiDB-lite"/>
    </source>
</evidence>
<dbReference type="Gene3D" id="1.10.287.4070">
    <property type="match status" value="1"/>
</dbReference>
<evidence type="ECO:0000256" key="1">
    <source>
        <dbReference type="ARBA" id="ARBA00004604"/>
    </source>
</evidence>
<protein>
    <recommendedName>
        <fullName evidence="5">Nucleolar protein 56</fullName>
    </recommendedName>
</protein>
<evidence type="ECO:0000256" key="4">
    <source>
        <dbReference type="ARBA" id="ARBA00023242"/>
    </source>
</evidence>
<dbReference type="InterPro" id="IPR012974">
    <property type="entry name" value="NOP58/56_N"/>
</dbReference>
<proteinExistence type="inferred from homology"/>
<keyword evidence="10" id="KW-1185">Reference proteome</keyword>
<dbReference type="PROSITE" id="PS51358">
    <property type="entry name" value="NOP"/>
    <property type="match status" value="1"/>
</dbReference>
<evidence type="ECO:0000256" key="2">
    <source>
        <dbReference type="ARBA" id="ARBA00009211"/>
    </source>
</evidence>
<feature type="domain" description="Nop" evidence="8">
    <location>
        <begin position="295"/>
        <end position="420"/>
    </location>
</feature>
<dbReference type="OrthoDB" id="6780543at2759"/>
<dbReference type="Pfam" id="PF01798">
    <property type="entry name" value="Nop"/>
    <property type="match status" value="1"/>
</dbReference>
<dbReference type="AlphaFoldDB" id="A0A8H6WML5"/>